<name>A0A317EIG7_9SPHI</name>
<dbReference type="AlphaFoldDB" id="A0A317EIG7"/>
<dbReference type="OrthoDB" id="9877648at2"/>
<sequence length="128" mass="14365">MSWSKFTIIIVVGYVLYYIINIIIDSMKSQGTIAVASGSDELTFHEDVLATEVEDHVPISIAEETTYQNVAVEEETSNTVWEMQEEDTEELNLLSHNINQSTGGITQMSDLIKLAKSDTIDVKRSFVF</sequence>
<proteinExistence type="predicted"/>
<dbReference type="RefSeq" id="WP_109927420.1">
    <property type="nucleotide sequence ID" value="NZ_QGNZ01000006.1"/>
</dbReference>
<protein>
    <submittedName>
        <fullName evidence="2">Uncharacterized protein</fullName>
    </submittedName>
</protein>
<comment type="caution">
    <text evidence="2">The sequence shown here is derived from an EMBL/GenBank/DDBJ whole genome shotgun (WGS) entry which is preliminary data.</text>
</comment>
<keyword evidence="1" id="KW-0472">Membrane</keyword>
<evidence type="ECO:0000313" key="2">
    <source>
        <dbReference type="EMBL" id="PWS25899.1"/>
    </source>
</evidence>
<reference evidence="2 3" key="1">
    <citation type="submission" date="2018-05" db="EMBL/GenBank/DDBJ databases">
        <title>Pedobacter paludis sp. nov., isolated from wetland soil.</title>
        <authorList>
            <person name="Zhang Y."/>
            <person name="Wang G."/>
        </authorList>
    </citation>
    <scope>NUCLEOTIDE SEQUENCE [LARGE SCALE GENOMIC DNA]</scope>
    <source>
        <strain evidence="2 3">KCTC22721</strain>
    </source>
</reference>
<dbReference type="Proteomes" id="UP000245379">
    <property type="component" value="Unassembled WGS sequence"/>
</dbReference>
<dbReference type="EMBL" id="QGNZ01000006">
    <property type="protein sequence ID" value="PWS25899.1"/>
    <property type="molecule type" value="Genomic_DNA"/>
</dbReference>
<evidence type="ECO:0000256" key="1">
    <source>
        <dbReference type="SAM" id="Phobius"/>
    </source>
</evidence>
<evidence type="ECO:0000313" key="3">
    <source>
        <dbReference type="Proteomes" id="UP000245379"/>
    </source>
</evidence>
<keyword evidence="1" id="KW-0812">Transmembrane</keyword>
<feature type="transmembrane region" description="Helical" evidence="1">
    <location>
        <begin position="6"/>
        <end position="24"/>
    </location>
</feature>
<keyword evidence="3" id="KW-1185">Reference proteome</keyword>
<gene>
    <name evidence="2" type="ORF">DHW03_18880</name>
</gene>
<keyword evidence="1" id="KW-1133">Transmembrane helix</keyword>
<accession>A0A317EIG7</accession>
<organism evidence="2 3">
    <name type="scientific">Pedobacter yonginense</name>
    <dbReference type="NCBI Taxonomy" id="651869"/>
    <lineage>
        <taxon>Bacteria</taxon>
        <taxon>Pseudomonadati</taxon>
        <taxon>Bacteroidota</taxon>
        <taxon>Sphingobacteriia</taxon>
        <taxon>Sphingobacteriales</taxon>
        <taxon>Sphingobacteriaceae</taxon>
        <taxon>Pedobacter</taxon>
    </lineage>
</organism>